<evidence type="ECO:0000256" key="3">
    <source>
        <dbReference type="ARBA" id="ARBA00022519"/>
    </source>
</evidence>
<evidence type="ECO:0000256" key="8">
    <source>
        <dbReference type="ARBA" id="ARBA00023306"/>
    </source>
</evidence>
<dbReference type="Pfam" id="PF03799">
    <property type="entry name" value="FtsQ_DivIB_C"/>
    <property type="match status" value="1"/>
</dbReference>
<dbReference type="InterPro" id="IPR034746">
    <property type="entry name" value="POTRA"/>
</dbReference>
<keyword evidence="6 9" id="KW-1133">Transmembrane helix</keyword>
<gene>
    <name evidence="11" type="ORF">METZ01_LOCUS76918</name>
</gene>
<keyword evidence="3" id="KW-0997">Cell inner membrane</keyword>
<evidence type="ECO:0000256" key="9">
    <source>
        <dbReference type="SAM" id="Phobius"/>
    </source>
</evidence>
<keyword evidence="7 9" id="KW-0472">Membrane</keyword>
<dbReference type="AlphaFoldDB" id="A0A381U7U2"/>
<comment type="subcellular location">
    <subcellularLocation>
        <location evidence="1">Membrane</location>
    </subcellularLocation>
</comment>
<reference evidence="11" key="1">
    <citation type="submission" date="2018-05" db="EMBL/GenBank/DDBJ databases">
        <authorList>
            <person name="Lanie J.A."/>
            <person name="Ng W.-L."/>
            <person name="Kazmierczak K.M."/>
            <person name="Andrzejewski T.M."/>
            <person name="Davidsen T.M."/>
            <person name="Wayne K.J."/>
            <person name="Tettelin H."/>
            <person name="Glass J.I."/>
            <person name="Rusch D."/>
            <person name="Podicherti R."/>
            <person name="Tsui H.-C.T."/>
            <person name="Winkler M.E."/>
        </authorList>
    </citation>
    <scope>NUCLEOTIDE SEQUENCE</scope>
</reference>
<sequence length="268" mass="29597">MRRVKNRPALRSRGYLHAMIRPIVVVSVLSALAYGVHFLYQRALISSDFSIQRVRLHQVPNMLIEPVRARLRPAYGKNLLALDLGALRTSIEELPAVHSASVRRVLPDGLIVSVVARDPKVRVVSDQTTYIIDREGVVLDTYDRQRPQLPKIRLVDGDSLKSAPGEHLTDDPQHGPSLLSALAIVDWMAQADGEFPKPVDHIRIDAKGIVLVATSGQLEILLGDERRMAAKMAAVRSLLHANPPGAPSVIDARYTDMLVVRAFGPEED</sequence>
<evidence type="ECO:0000256" key="2">
    <source>
        <dbReference type="ARBA" id="ARBA00022475"/>
    </source>
</evidence>
<proteinExistence type="predicted"/>
<dbReference type="InterPro" id="IPR005548">
    <property type="entry name" value="Cell_div_FtsQ/DivIB_C"/>
</dbReference>
<evidence type="ECO:0000256" key="6">
    <source>
        <dbReference type="ARBA" id="ARBA00022989"/>
    </source>
</evidence>
<keyword evidence="8" id="KW-0131">Cell cycle</keyword>
<dbReference type="InterPro" id="IPR013685">
    <property type="entry name" value="POTRA_FtsQ_type"/>
</dbReference>
<feature type="domain" description="POTRA" evidence="10">
    <location>
        <begin position="49"/>
        <end position="117"/>
    </location>
</feature>
<evidence type="ECO:0000256" key="4">
    <source>
        <dbReference type="ARBA" id="ARBA00022618"/>
    </source>
</evidence>
<name>A0A381U7U2_9ZZZZ</name>
<dbReference type="PANTHER" id="PTHR35851:SF1">
    <property type="entry name" value="CELL DIVISION PROTEIN FTSQ"/>
    <property type="match status" value="1"/>
</dbReference>
<keyword evidence="5 9" id="KW-0812">Transmembrane</keyword>
<dbReference type="Pfam" id="PF08478">
    <property type="entry name" value="POTRA_1"/>
    <property type="match status" value="1"/>
</dbReference>
<dbReference type="PANTHER" id="PTHR35851">
    <property type="entry name" value="CELL DIVISION PROTEIN FTSQ"/>
    <property type="match status" value="1"/>
</dbReference>
<keyword evidence="2" id="KW-1003">Cell membrane</keyword>
<accession>A0A381U7U2</accession>
<protein>
    <recommendedName>
        <fullName evidence="10">POTRA domain-containing protein</fullName>
    </recommendedName>
</protein>
<evidence type="ECO:0000313" key="11">
    <source>
        <dbReference type="EMBL" id="SVA24064.1"/>
    </source>
</evidence>
<organism evidence="11">
    <name type="scientific">marine metagenome</name>
    <dbReference type="NCBI Taxonomy" id="408172"/>
    <lineage>
        <taxon>unclassified sequences</taxon>
        <taxon>metagenomes</taxon>
        <taxon>ecological metagenomes</taxon>
    </lineage>
</organism>
<dbReference type="InterPro" id="IPR026579">
    <property type="entry name" value="FtsQ"/>
</dbReference>
<evidence type="ECO:0000256" key="5">
    <source>
        <dbReference type="ARBA" id="ARBA00022692"/>
    </source>
</evidence>
<dbReference type="PROSITE" id="PS51779">
    <property type="entry name" value="POTRA"/>
    <property type="match status" value="1"/>
</dbReference>
<feature type="transmembrane region" description="Helical" evidence="9">
    <location>
        <begin position="20"/>
        <end position="40"/>
    </location>
</feature>
<keyword evidence="4" id="KW-0132">Cell division</keyword>
<evidence type="ECO:0000256" key="7">
    <source>
        <dbReference type="ARBA" id="ARBA00023136"/>
    </source>
</evidence>
<dbReference type="EMBL" id="UINC01005868">
    <property type="protein sequence ID" value="SVA24064.1"/>
    <property type="molecule type" value="Genomic_DNA"/>
</dbReference>
<dbReference type="GO" id="GO:0016020">
    <property type="term" value="C:membrane"/>
    <property type="evidence" value="ECO:0007669"/>
    <property type="project" value="UniProtKB-SubCell"/>
</dbReference>
<evidence type="ECO:0000259" key="10">
    <source>
        <dbReference type="PROSITE" id="PS51779"/>
    </source>
</evidence>
<dbReference type="GO" id="GO:0090529">
    <property type="term" value="P:cell septum assembly"/>
    <property type="evidence" value="ECO:0007669"/>
    <property type="project" value="InterPro"/>
</dbReference>
<dbReference type="Gene3D" id="3.10.20.310">
    <property type="entry name" value="membrane protein fhac"/>
    <property type="match status" value="1"/>
</dbReference>
<evidence type="ECO:0000256" key="1">
    <source>
        <dbReference type="ARBA" id="ARBA00004370"/>
    </source>
</evidence>